<dbReference type="InterPro" id="IPR008780">
    <property type="entry name" value="Plasmodium_Vir"/>
</dbReference>
<dbReference type="Pfam" id="PF05795">
    <property type="entry name" value="Plasmodium_Vir"/>
    <property type="match status" value="1"/>
</dbReference>
<protein>
    <submittedName>
        <fullName evidence="1">PIR protein</fullName>
    </submittedName>
</protein>
<evidence type="ECO:0000313" key="2">
    <source>
        <dbReference type="Proteomes" id="UP000242942"/>
    </source>
</evidence>
<dbReference type="VEuPathDB" id="PlasmoDB:POWCR01_000207400"/>
<proteinExistence type="predicted"/>
<reference evidence="1 2" key="1">
    <citation type="submission" date="2016-06" db="EMBL/GenBank/DDBJ databases">
        <authorList>
            <consortium name="Pathogen Informatics"/>
        </authorList>
    </citation>
    <scope>NUCLEOTIDE SEQUENCE [LARGE SCALE GENOMIC DNA]</scope>
    <source>
        <strain evidence="1">PocGH01</strain>
    </source>
</reference>
<gene>
    <name evidence="1" type="primary">PocGH01_00231900</name>
    <name evidence="1" type="ORF">POCGH01_00231900</name>
</gene>
<accession>A0A1D3JG46</accession>
<keyword evidence="2" id="KW-1185">Reference proteome</keyword>
<sequence length="316" mass="36959">MEDWDELLQGSPAYIVYDEFNSTLAMDGYENDFQRVINMKNNDRRIKNLCGKVVANLSNISKLYRYAPNKREYCMQLHFWLYDQIVKIFKPDIMENTEIVGILNAMFDGWYKYNSHSSNVTCSAKYSTSATFEEWKSGKILHDYFKNFQHITDNYTSGNDKCEQYRKYLQYINEQYREYKNKCSHDGMAPCNNYYTDIDKYNPNNLLPKFSCEIQNAFKAISAGPTGDIGETSETPGFQAALEMENVQDIIVTSVSVHNLTPLGHWLRTRLLSKKIIDHNTYEEEENEFLVNIYDLENRIHDNSGHNIGYNALNRI</sequence>
<dbReference type="VEuPathDB" id="PlasmoDB:PocGH01_00231900"/>
<organism evidence="1 2">
    <name type="scientific">Plasmodium ovale</name>
    <name type="common">malaria parasite P. ovale</name>
    <dbReference type="NCBI Taxonomy" id="36330"/>
    <lineage>
        <taxon>Eukaryota</taxon>
        <taxon>Sar</taxon>
        <taxon>Alveolata</taxon>
        <taxon>Apicomplexa</taxon>
        <taxon>Aconoidasida</taxon>
        <taxon>Haemosporida</taxon>
        <taxon>Plasmodiidae</taxon>
        <taxon>Plasmodium</taxon>
        <taxon>Plasmodium (Plasmodium)</taxon>
    </lineage>
</organism>
<dbReference type="OrthoDB" id="10360012at2759"/>
<dbReference type="AlphaFoldDB" id="A0A1D3JG46"/>
<name>A0A1D3JG46_PLAOA</name>
<evidence type="ECO:0000313" key="1">
    <source>
        <dbReference type="EMBL" id="SBT84840.1"/>
    </source>
</evidence>
<dbReference type="Proteomes" id="UP000242942">
    <property type="component" value="Unassembled WGS sequence"/>
</dbReference>
<dbReference type="EMBL" id="FLRI01000578">
    <property type="protein sequence ID" value="SBT84840.1"/>
    <property type="molecule type" value="Genomic_DNA"/>
</dbReference>